<protein>
    <submittedName>
        <fullName evidence="1">Unnamed protein product</fullName>
    </submittedName>
</protein>
<accession>A0ACB5T725</accession>
<gene>
    <name evidence="1" type="ORF">Amon02_000566400</name>
</gene>
<comment type="caution">
    <text evidence="1">The sequence shown here is derived from an EMBL/GenBank/DDBJ whole genome shotgun (WGS) entry which is preliminary data.</text>
</comment>
<proteinExistence type="predicted"/>
<evidence type="ECO:0000313" key="2">
    <source>
        <dbReference type="Proteomes" id="UP001165064"/>
    </source>
</evidence>
<keyword evidence="2" id="KW-1185">Reference proteome</keyword>
<evidence type="ECO:0000313" key="1">
    <source>
        <dbReference type="EMBL" id="GME82652.1"/>
    </source>
</evidence>
<name>A0ACB5T725_AMBMO</name>
<organism evidence="1 2">
    <name type="scientific">Ambrosiozyma monospora</name>
    <name type="common">Yeast</name>
    <name type="synonym">Endomycopsis monosporus</name>
    <dbReference type="NCBI Taxonomy" id="43982"/>
    <lineage>
        <taxon>Eukaryota</taxon>
        <taxon>Fungi</taxon>
        <taxon>Dikarya</taxon>
        <taxon>Ascomycota</taxon>
        <taxon>Saccharomycotina</taxon>
        <taxon>Pichiomycetes</taxon>
        <taxon>Pichiales</taxon>
        <taxon>Pichiaceae</taxon>
        <taxon>Ambrosiozyma</taxon>
    </lineage>
</organism>
<dbReference type="Proteomes" id="UP001165064">
    <property type="component" value="Unassembled WGS sequence"/>
</dbReference>
<sequence>MLMTNLLKKDLSSSNYVETGMAISGIASLVTTELAQDICDDMAKMLNHSRPFIRKKAVLAMFKIFLKFPEALRANFDRIVEKLDDSDPSVVSATVNVICELAHKNPKNYVELAPRLFGLMKDSSNNWMTIRLLKLFAPLCIIEPRLKYKLLPELIDLIKGTKALSLVYECINCILNGDMLGPKDTTVAKLIITHLLVFFESQDQNLKYVGLLAFIKTCKIHKNLIKKHDKVLLSCTFDDDITIREKSLEILNYLVTEQNLVNIVTRLLIQLIPMEDQGEKLNDINNAFSDDGSSPENFYTATLQQPIEVNDTYKMKVILKIIEICSMGNYTNIPNFRWYLGVLTDMIKLNVDNRIPDVDRILSEQFVDICIKVPSIRPQVVETCIELIKECEKEEAFNGLLHGLKNLVWIIGEYYVDYMNASTDSDESDEEESDDDSESGHEIKEKVPAPEIVELISRESSFARLSSGNSTTDDTVAVYIQSMAKLLSKYCVTLGDQWQVDDFESVGELSTKLVSWLEQFHYSVNYEVQERAVSFTELLKLVGDSIKQEISPTEDGNDGLEPGEYRSPPHLLTVGYSQLFNNYQIKPISSTIQGKIPVPEDLDLDSAINEEAMGEFMAILQQINEKDIQQAEQEEENLLAAEETELSHDEYDHDLSDYEDEEISQQKKKKDRLDKLRKEDPFYISTDDMGSNNGGDELAASGTTTSAKKTKKKPHKPKKIKKEKVLILDEETAPETEPTLTSTTATAQRKKKKQSRSSSSTPIAGSRGLGGSKFTVDSSLDNFDLTASPEDEPQVRSGGLQEYNVELEVERMRKEFASAAVGSSSGGAHGDNDGNTASLVSTTATAAVLVKKKKPSKKKSVKTSASTGSSDEVVVVSKKTKKKKPKKKTVVIHE</sequence>
<reference evidence="1" key="1">
    <citation type="submission" date="2023-04" db="EMBL/GenBank/DDBJ databases">
        <title>Ambrosiozyma monospora NBRC 10751.</title>
        <authorList>
            <person name="Ichikawa N."/>
            <person name="Sato H."/>
            <person name="Tonouchi N."/>
        </authorList>
    </citation>
    <scope>NUCLEOTIDE SEQUENCE</scope>
    <source>
        <strain evidence="1">NBRC 10751</strain>
    </source>
</reference>
<dbReference type="EMBL" id="BSXS01004248">
    <property type="protein sequence ID" value="GME82652.1"/>
    <property type="molecule type" value="Genomic_DNA"/>
</dbReference>